<keyword evidence="2" id="KW-1185">Reference proteome</keyword>
<reference evidence="2" key="1">
    <citation type="journal article" date="2012" name="Proc. Natl. Acad. Sci. U.S.A.">
        <title>Genome sequence of the button mushroom Agaricus bisporus reveals mechanisms governing adaptation to a humic-rich ecological niche.</title>
        <authorList>
            <person name="Morin E."/>
            <person name="Kohler A."/>
            <person name="Baker A.R."/>
            <person name="Foulongne-Oriol M."/>
            <person name="Lombard V."/>
            <person name="Nagy L.G."/>
            <person name="Ohm R.A."/>
            <person name="Patyshakuliyeva A."/>
            <person name="Brun A."/>
            <person name="Aerts A.L."/>
            <person name="Bailey A.M."/>
            <person name="Billette C."/>
            <person name="Coutinho P.M."/>
            <person name="Deakin G."/>
            <person name="Doddapaneni H."/>
            <person name="Floudas D."/>
            <person name="Grimwood J."/>
            <person name="Hilden K."/>
            <person name="Kuees U."/>
            <person name="LaButti K.M."/>
            <person name="Lapidus A."/>
            <person name="Lindquist E.A."/>
            <person name="Lucas S.M."/>
            <person name="Murat C."/>
            <person name="Riley R.W."/>
            <person name="Salamov A.A."/>
            <person name="Schmutz J."/>
            <person name="Subramanian V."/>
            <person name="Woesten H.A.B."/>
            <person name="Xu J."/>
            <person name="Eastwood D.C."/>
            <person name="Foster G.D."/>
            <person name="Sonnenberg A.S."/>
            <person name="Cullen D."/>
            <person name="de Vries R.P."/>
            <person name="Lundell T."/>
            <person name="Hibbett D.S."/>
            <person name="Henrissat B."/>
            <person name="Burton K.S."/>
            <person name="Kerrigan R.W."/>
            <person name="Challen M.P."/>
            <person name="Grigoriev I.V."/>
            <person name="Martin F."/>
        </authorList>
    </citation>
    <scope>NUCLEOTIDE SEQUENCE [LARGE SCALE GENOMIC DNA]</scope>
    <source>
        <strain evidence="2">JB137-S8 / ATCC MYA-4627 / FGSC 10392</strain>
    </source>
</reference>
<sequence length="86" mass="9739">MLCMRNEMDSDILYCSSYYIRIEAIRLGNADANAMSSSKTFLVIIPRSQCPSSAQRVVLTNFIKANDWHCANTTGIFTYCKKFSVI</sequence>
<dbReference type="InParanoid" id="K5XPT1"/>
<evidence type="ECO:0000313" key="1">
    <source>
        <dbReference type="EMBL" id="EKM76740.1"/>
    </source>
</evidence>
<dbReference type="Proteomes" id="UP000008493">
    <property type="component" value="Unassembled WGS sequence"/>
</dbReference>
<dbReference type="HOGENOM" id="CLU_2497361_0_0_1"/>
<accession>K5XPT1</accession>
<gene>
    <name evidence="1" type="ORF">AGABI1DRAFT_87021</name>
</gene>
<protein>
    <submittedName>
        <fullName evidence="1">Uncharacterized protein</fullName>
    </submittedName>
</protein>
<organism evidence="1 2">
    <name type="scientific">Agaricus bisporus var. burnettii (strain JB137-S8 / ATCC MYA-4627 / FGSC 10392)</name>
    <name type="common">White button mushroom</name>
    <dbReference type="NCBI Taxonomy" id="597362"/>
    <lineage>
        <taxon>Eukaryota</taxon>
        <taxon>Fungi</taxon>
        <taxon>Dikarya</taxon>
        <taxon>Basidiomycota</taxon>
        <taxon>Agaricomycotina</taxon>
        <taxon>Agaricomycetes</taxon>
        <taxon>Agaricomycetidae</taxon>
        <taxon>Agaricales</taxon>
        <taxon>Agaricineae</taxon>
        <taxon>Agaricaceae</taxon>
        <taxon>Agaricus</taxon>
    </lineage>
</organism>
<proteinExistence type="predicted"/>
<dbReference type="GeneID" id="18832189"/>
<dbReference type="KEGG" id="abp:AGABI1DRAFT87021"/>
<dbReference type="RefSeq" id="XP_007332642.1">
    <property type="nucleotide sequence ID" value="XM_007332580.1"/>
</dbReference>
<dbReference type="EMBL" id="JH971400">
    <property type="protein sequence ID" value="EKM76740.1"/>
    <property type="molecule type" value="Genomic_DNA"/>
</dbReference>
<evidence type="ECO:0000313" key="2">
    <source>
        <dbReference type="Proteomes" id="UP000008493"/>
    </source>
</evidence>
<dbReference type="AlphaFoldDB" id="K5XPT1"/>
<name>K5XPT1_AGABU</name>